<dbReference type="Pfam" id="PF00450">
    <property type="entry name" value="Peptidase_S10"/>
    <property type="match status" value="1"/>
</dbReference>
<dbReference type="PROSITE" id="PS00131">
    <property type="entry name" value="CARBOXYPEPT_SER_SER"/>
    <property type="match status" value="1"/>
</dbReference>
<dbReference type="InterPro" id="IPR001563">
    <property type="entry name" value="Peptidase_S10"/>
</dbReference>
<keyword evidence="3" id="KW-0964">Secreted</keyword>
<comment type="caution">
    <text evidence="5">The sequence shown here is derived from an EMBL/GenBank/DDBJ whole genome shotgun (WGS) entry which is preliminary data.</text>
</comment>
<comment type="similarity">
    <text evidence="2 4">Belongs to the peptidase S10 family.</text>
</comment>
<name>A0A9Q1K998_9CARY</name>
<organism evidence="5 6">
    <name type="scientific">Carnegiea gigantea</name>
    <dbReference type="NCBI Taxonomy" id="171969"/>
    <lineage>
        <taxon>Eukaryota</taxon>
        <taxon>Viridiplantae</taxon>
        <taxon>Streptophyta</taxon>
        <taxon>Embryophyta</taxon>
        <taxon>Tracheophyta</taxon>
        <taxon>Spermatophyta</taxon>
        <taxon>Magnoliopsida</taxon>
        <taxon>eudicotyledons</taxon>
        <taxon>Gunneridae</taxon>
        <taxon>Pentapetalae</taxon>
        <taxon>Caryophyllales</taxon>
        <taxon>Cactineae</taxon>
        <taxon>Cactaceae</taxon>
        <taxon>Cactoideae</taxon>
        <taxon>Echinocereeae</taxon>
        <taxon>Carnegiea</taxon>
    </lineage>
</organism>
<keyword evidence="6" id="KW-1185">Reference proteome</keyword>
<accession>A0A9Q1K998</accession>
<proteinExistence type="inferred from homology"/>
<dbReference type="Proteomes" id="UP001153076">
    <property type="component" value="Unassembled WGS sequence"/>
</dbReference>
<dbReference type="InterPro" id="IPR018202">
    <property type="entry name" value="Ser_caboxypep_ser_AS"/>
</dbReference>
<evidence type="ECO:0000256" key="3">
    <source>
        <dbReference type="ARBA" id="ARBA00022525"/>
    </source>
</evidence>
<keyword evidence="4" id="KW-0121">Carboxypeptidase</keyword>
<dbReference type="InterPro" id="IPR029058">
    <property type="entry name" value="AB_hydrolase_fold"/>
</dbReference>
<dbReference type="EMBL" id="JAKOGI010000243">
    <property type="protein sequence ID" value="KAJ8438730.1"/>
    <property type="molecule type" value="Genomic_DNA"/>
</dbReference>
<dbReference type="AlphaFoldDB" id="A0A9Q1K998"/>
<evidence type="ECO:0000313" key="5">
    <source>
        <dbReference type="EMBL" id="KAJ8438730.1"/>
    </source>
</evidence>
<dbReference type="PANTHER" id="PTHR11802:SF454">
    <property type="entry name" value="SERINE CARBOXYPEPTIDASE-LIKE 50"/>
    <property type="match status" value="1"/>
</dbReference>
<dbReference type="PRINTS" id="PR00724">
    <property type="entry name" value="CRBOXYPTASEC"/>
</dbReference>
<reference evidence="5" key="1">
    <citation type="submission" date="2022-04" db="EMBL/GenBank/DDBJ databases">
        <title>Carnegiea gigantea Genome sequencing and assembly v2.</title>
        <authorList>
            <person name="Copetti D."/>
            <person name="Sanderson M.J."/>
            <person name="Burquez A."/>
            <person name="Wojciechowski M.F."/>
        </authorList>
    </citation>
    <scope>NUCLEOTIDE SEQUENCE</scope>
    <source>
        <strain evidence="5">SGP5-SGP5p</strain>
        <tissue evidence="5">Aerial part</tissue>
    </source>
</reference>
<dbReference type="GO" id="GO:0006508">
    <property type="term" value="P:proteolysis"/>
    <property type="evidence" value="ECO:0007669"/>
    <property type="project" value="UniProtKB-KW"/>
</dbReference>
<dbReference type="EC" id="3.4.16.-" evidence="4"/>
<dbReference type="PANTHER" id="PTHR11802">
    <property type="entry name" value="SERINE PROTEASE FAMILY S10 SERINE CARBOXYPEPTIDASE"/>
    <property type="match status" value="1"/>
</dbReference>
<evidence type="ECO:0000313" key="6">
    <source>
        <dbReference type="Proteomes" id="UP001153076"/>
    </source>
</evidence>
<keyword evidence="4" id="KW-0645">Protease</keyword>
<dbReference type="GO" id="GO:0005576">
    <property type="term" value="C:extracellular region"/>
    <property type="evidence" value="ECO:0007669"/>
    <property type="project" value="UniProtKB-SubCell"/>
</dbReference>
<comment type="subcellular location">
    <subcellularLocation>
        <location evidence="1">Secreted</location>
    </subcellularLocation>
</comment>
<keyword evidence="4" id="KW-0378">Hydrolase</keyword>
<dbReference type="SUPFAM" id="SSF53474">
    <property type="entry name" value="alpha/beta-Hydrolases"/>
    <property type="match status" value="1"/>
</dbReference>
<evidence type="ECO:0000256" key="1">
    <source>
        <dbReference type="ARBA" id="ARBA00004613"/>
    </source>
</evidence>
<dbReference type="Gene3D" id="3.40.50.1820">
    <property type="entry name" value="alpha/beta hydrolase"/>
    <property type="match status" value="1"/>
</dbReference>
<gene>
    <name evidence="5" type="ORF">Cgig2_013776</name>
</gene>
<evidence type="ECO:0000256" key="2">
    <source>
        <dbReference type="ARBA" id="ARBA00009431"/>
    </source>
</evidence>
<protein>
    <recommendedName>
        <fullName evidence="4">Carboxypeptidase</fullName>
        <ecNumber evidence="4">3.4.16.-</ecNumber>
    </recommendedName>
</protein>
<sequence>MHAHDTQYNMNPIQSSTLSNPLCSVIILLLVTLFKPWPSSSSPSPFIPREATPTKSGYLLVNSTSLSSMYYAFYEAQQPISSDVSTTPLLIWLEGGPGCSSMLANFNGIGPWRLNKTSMLHLDPNPGSWNRIFGLVFFDNPVGTGFSVASSPNVIPRDQNTIAEHLFVAIKSFIGLNPAFKDRPIYLTGESYGGKYVPSLGYHIAEKNTHLPKEDRVNLVGIAVGNGLTDPVTQVKTHAISAYYSGLINENQRSQLEEMQSEVVKFIDHENWGEATNARKKVLSMLQNVTGLATLFDISRKTPYKELRMVERFLGNPEAKMALGANISVDFKECNDTVRNALHEDVMKSVRYKMEYLLGKTNYKVLLYQGRRDLVDGVVSTEAWIRELNWEEKNDFEKAERNLWKVKGELAGYVQKWGTLSHVVVLGAGHFVFIDQTMNSQVMIEDWVLGKGLFADVTLNKIEPPIGLMKLDG</sequence>
<evidence type="ECO:0000256" key="4">
    <source>
        <dbReference type="RuleBase" id="RU361156"/>
    </source>
</evidence>
<dbReference type="OrthoDB" id="443318at2759"/>
<dbReference type="GO" id="GO:0004185">
    <property type="term" value="F:serine-type carboxypeptidase activity"/>
    <property type="evidence" value="ECO:0007669"/>
    <property type="project" value="UniProtKB-UniRule"/>
</dbReference>